<dbReference type="EMBL" id="SPSF01000015">
    <property type="protein sequence ID" value="MPQ61523.1"/>
    <property type="molecule type" value="Genomic_DNA"/>
</dbReference>
<reference evidence="4 5" key="1">
    <citation type="journal article" date="2019" name="Lett. Appl. Microbiol.">
        <title>A case of 'blown pack' spoilage of vacuum-packaged pork likely associated with Clostridium estertheticum in Canada.</title>
        <authorList>
            <person name="Zhang P."/>
            <person name="Ward P."/>
            <person name="McMullen L.M."/>
            <person name="Yang X."/>
        </authorList>
    </citation>
    <scope>NUCLEOTIDE SEQUENCE [LARGE SCALE GENOMIC DNA]</scope>
    <source>
        <strain evidence="4 5">MA19</strain>
    </source>
</reference>
<evidence type="ECO:0000313" key="5">
    <source>
        <dbReference type="Proteomes" id="UP000342249"/>
    </source>
</evidence>
<evidence type="ECO:0000256" key="1">
    <source>
        <dbReference type="ARBA" id="ARBA00022801"/>
    </source>
</evidence>
<dbReference type="GO" id="GO:0016787">
    <property type="term" value="F:hydrolase activity"/>
    <property type="evidence" value="ECO:0007669"/>
    <property type="project" value="UniProtKB-KW"/>
</dbReference>
<accession>A0A5N7IYG9</accession>
<dbReference type="SMART" id="SM00490">
    <property type="entry name" value="HELICc"/>
    <property type="match status" value="1"/>
</dbReference>
<dbReference type="GO" id="GO:0005524">
    <property type="term" value="F:ATP binding"/>
    <property type="evidence" value="ECO:0007669"/>
    <property type="project" value="InterPro"/>
</dbReference>
<gene>
    <name evidence="4" type="ORF">E4V82_05280</name>
</gene>
<dbReference type="Pfam" id="PF12419">
    <property type="entry name" value="DUF3670"/>
    <property type="match status" value="1"/>
</dbReference>
<dbReference type="InterPro" id="IPR014001">
    <property type="entry name" value="Helicase_ATP-bd"/>
</dbReference>
<name>A0A5N7IYG9_9CLOT</name>
<dbReference type="PROSITE" id="PS51192">
    <property type="entry name" value="HELICASE_ATP_BIND_1"/>
    <property type="match status" value="1"/>
</dbReference>
<dbReference type="FunFam" id="3.40.50.300:FF:000533">
    <property type="entry name" value="Helicase, Snf2 family"/>
    <property type="match status" value="1"/>
</dbReference>
<dbReference type="InterPro" id="IPR049730">
    <property type="entry name" value="SNF2/RAD54-like_C"/>
</dbReference>
<dbReference type="Pfam" id="PF00176">
    <property type="entry name" value="SNF2-rel_dom"/>
    <property type="match status" value="1"/>
</dbReference>
<dbReference type="InterPro" id="IPR001650">
    <property type="entry name" value="Helicase_C-like"/>
</dbReference>
<dbReference type="InterPro" id="IPR038718">
    <property type="entry name" value="SNF2-like_sf"/>
</dbReference>
<dbReference type="Gene3D" id="3.40.50.300">
    <property type="entry name" value="P-loop containing nucleotide triphosphate hydrolases"/>
    <property type="match status" value="1"/>
</dbReference>
<dbReference type="PROSITE" id="PS51194">
    <property type="entry name" value="HELICASE_CTER"/>
    <property type="match status" value="1"/>
</dbReference>
<dbReference type="Gene3D" id="3.40.50.10810">
    <property type="entry name" value="Tandem AAA-ATPase domain"/>
    <property type="match status" value="1"/>
</dbReference>
<keyword evidence="4" id="KW-0067">ATP-binding</keyword>
<dbReference type="CDD" id="cd18793">
    <property type="entry name" value="SF2_C_SNF"/>
    <property type="match status" value="1"/>
</dbReference>
<dbReference type="CDD" id="cd18012">
    <property type="entry name" value="DEXQc_arch_SWI2_SNF2"/>
    <property type="match status" value="1"/>
</dbReference>
<sequence length="1027" mass="118955">MVNCIVRRKMLTALLEGEVNLILNGGWIETTEGMHTFILWGESGETKCTRRGRKPKNALPLYEKMSSVIELRSIIKEQAVDIKHGKYKYDFESKDLLKREIRGIAFNNLDAFDMILNIDRNNLYEIELSGELKFWIIVAKFTAELIIKHKYLPSLTIDRVNKKVNSQWRWHTSDPKYIDKKKILCSNMPATCKSYFDLENQEFVYTNGTKLVSNFMDCMIDSMVRSSCTGINNETNNLEDGLSNLSSNWMFSLFSELPDMPISTSDQIKILKEYKKWIEPIKIKNNNFKFRTCFKVNPPRREEDWTIEYLLQDKDDLSLMLPAKMIFEESVDTITYLNKKFNNPQERLLEDLAVASKIFIPIERSLYDSVPIECKLSEEEAYSFLRESAYFLKEKGFGIITPAWWKKPSRLSVKLKDKNHTTNTNLAVKSLFNMDTILEYDWRLALNGNEISEKEFDKISNLKVPFIQLRGQWVQVDIHQIKSLSKMKMNKGLNGKIPMGELLRLNLSDEEIVPGVSVDNMDNQEAVGNFFEKLFNLNNIEQVNIPKGFRGTLREYQKRGFSWLTFLRNHGIGACLADDMGLGKTVQSICLMLYEREKRLTDKPTLIICPTSVVGNWEREIEKFAPGLKSAIHHGNSRWSYENFSKEIHKNEVVITTYALIVRDRDLFQKEEWAGIILDEAQNIKNSASKQTQYIKTLKAEYKVALTGTPVENRLSDLWSIMDFLNKGYLYNWSTFRSEFAVPIERDGDPKKSNKLKKIISPFVLRRLKTDTNIIRDLPDKIETKEYASLTKEQATLYQAVVKDCLNKIDDSEGIQRRGLIISSLTKFKQICNHPVQFLKDNGEIEGRSGKLERLLEMLEIVIAEGDRSLVFTQFAEMGHILEAEIEKKLGVKTLFLHGGTSRKKREELINIFQNDTSEPMVFILSLKAGGLGLNLTKANHVFHFDRWWNPAVENQATDRAFRIGQIKNVHVHKFICMGTLEEKIDQMLERKQALAESVVSTNENWISEMSNKELRELFILEHDNKI</sequence>
<evidence type="ECO:0000259" key="3">
    <source>
        <dbReference type="PROSITE" id="PS51194"/>
    </source>
</evidence>
<evidence type="ECO:0000313" key="4">
    <source>
        <dbReference type="EMBL" id="MPQ61523.1"/>
    </source>
</evidence>
<evidence type="ECO:0000259" key="2">
    <source>
        <dbReference type="PROSITE" id="PS51192"/>
    </source>
</evidence>
<keyword evidence="1" id="KW-0378">Hydrolase</keyword>
<organism evidence="4 5">
    <name type="scientific">Clostridium estertheticum</name>
    <dbReference type="NCBI Taxonomy" id="238834"/>
    <lineage>
        <taxon>Bacteria</taxon>
        <taxon>Bacillati</taxon>
        <taxon>Bacillota</taxon>
        <taxon>Clostridia</taxon>
        <taxon>Eubacteriales</taxon>
        <taxon>Clostridiaceae</taxon>
        <taxon>Clostridium</taxon>
    </lineage>
</organism>
<feature type="domain" description="Helicase C-terminal" evidence="3">
    <location>
        <begin position="851"/>
        <end position="1007"/>
    </location>
</feature>
<keyword evidence="4" id="KW-0347">Helicase</keyword>
<feature type="domain" description="Helicase ATP-binding" evidence="2">
    <location>
        <begin position="565"/>
        <end position="728"/>
    </location>
</feature>
<comment type="caution">
    <text evidence="4">The sequence shown here is derived from an EMBL/GenBank/DDBJ whole genome shotgun (WGS) entry which is preliminary data.</text>
</comment>
<dbReference type="RefSeq" id="WP_152750983.1">
    <property type="nucleotide sequence ID" value="NZ_SPSE01000016.1"/>
</dbReference>
<dbReference type="PANTHER" id="PTHR10799">
    <property type="entry name" value="SNF2/RAD54 HELICASE FAMILY"/>
    <property type="match status" value="1"/>
</dbReference>
<proteinExistence type="predicted"/>
<dbReference type="SUPFAM" id="SSF52540">
    <property type="entry name" value="P-loop containing nucleoside triphosphate hydrolases"/>
    <property type="match status" value="2"/>
</dbReference>
<keyword evidence="4" id="KW-0547">Nucleotide-binding</keyword>
<dbReference type="GO" id="GO:0004386">
    <property type="term" value="F:helicase activity"/>
    <property type="evidence" value="ECO:0007669"/>
    <property type="project" value="UniProtKB-KW"/>
</dbReference>
<dbReference type="SMART" id="SM00487">
    <property type="entry name" value="DEXDc"/>
    <property type="match status" value="1"/>
</dbReference>
<dbReference type="AlphaFoldDB" id="A0A5N7IYG9"/>
<dbReference type="InterPro" id="IPR000330">
    <property type="entry name" value="SNF2_N"/>
</dbReference>
<dbReference type="InterPro" id="IPR022138">
    <property type="entry name" value="DUF3670"/>
</dbReference>
<dbReference type="InterPro" id="IPR027417">
    <property type="entry name" value="P-loop_NTPase"/>
</dbReference>
<dbReference type="Pfam" id="PF00271">
    <property type="entry name" value="Helicase_C"/>
    <property type="match status" value="1"/>
</dbReference>
<dbReference type="Proteomes" id="UP000342249">
    <property type="component" value="Unassembled WGS sequence"/>
</dbReference>
<protein>
    <submittedName>
        <fullName evidence="4">DEAD/DEAH box helicase</fullName>
    </submittedName>
</protein>